<reference evidence="4" key="1">
    <citation type="journal article" date="2019" name="Int. J. Syst. Evol. Microbiol.">
        <title>The Global Catalogue of Microorganisms (GCM) 10K type strain sequencing project: providing services to taxonomists for standard genome sequencing and annotation.</title>
        <authorList>
            <consortium name="The Broad Institute Genomics Platform"/>
            <consortium name="The Broad Institute Genome Sequencing Center for Infectious Disease"/>
            <person name="Wu L."/>
            <person name="Ma J."/>
        </authorList>
    </citation>
    <scope>NUCLEOTIDE SEQUENCE [LARGE SCALE GENOMIC DNA]</scope>
    <source>
        <strain evidence="4">KACC 12634</strain>
    </source>
</reference>
<dbReference type="RefSeq" id="WP_382349205.1">
    <property type="nucleotide sequence ID" value="NZ_JBHMBP010000002.1"/>
</dbReference>
<keyword evidence="4" id="KW-1185">Reference proteome</keyword>
<feature type="chain" id="PRO_5046164615" description="DUF4333 domain-containing protein" evidence="2">
    <location>
        <begin position="19"/>
        <end position="233"/>
    </location>
</feature>
<dbReference type="PROSITE" id="PS51257">
    <property type="entry name" value="PROKAR_LIPOPROTEIN"/>
    <property type="match status" value="1"/>
</dbReference>
<proteinExistence type="predicted"/>
<evidence type="ECO:0000256" key="1">
    <source>
        <dbReference type="SAM" id="MobiDB-lite"/>
    </source>
</evidence>
<dbReference type="Proteomes" id="UP001596470">
    <property type="component" value="Unassembled WGS sequence"/>
</dbReference>
<protein>
    <recommendedName>
        <fullName evidence="5">DUF4333 domain-containing protein</fullName>
    </recommendedName>
</protein>
<evidence type="ECO:0000313" key="4">
    <source>
        <dbReference type="Proteomes" id="UP001596470"/>
    </source>
</evidence>
<gene>
    <name evidence="3" type="ORF">ACFQS3_09900</name>
</gene>
<sequence>MRLSLPAYVAALFFLATAACSDQANSPDGPSAAQEPTPTKSGTTTSIEVDLSGLRQGEIPAAYPESDLSDLAPDPGNFASFHDQLEWEAMEETAEFAGIADPDASSRCPSFDSSGSEEFTCMVEFFDEEYEYAVSIEYDADYEDQVYTTDLASGPIMRDIVETRLRYELETEYLMCDMSEIYRLELTPDWEDTRKTGINCSAYNPATDRIVRFELEIGSGGEPIILPSVLGFE</sequence>
<keyword evidence="2" id="KW-0732">Signal</keyword>
<feature type="signal peptide" evidence="2">
    <location>
        <begin position="1"/>
        <end position="18"/>
    </location>
</feature>
<dbReference type="EMBL" id="JBHSYS010000002">
    <property type="protein sequence ID" value="MFC6957506.1"/>
    <property type="molecule type" value="Genomic_DNA"/>
</dbReference>
<accession>A0ABW2D5U2</accession>
<name>A0ABW2D5U2_9ACTN</name>
<evidence type="ECO:0008006" key="5">
    <source>
        <dbReference type="Google" id="ProtNLM"/>
    </source>
</evidence>
<evidence type="ECO:0000313" key="3">
    <source>
        <dbReference type="EMBL" id="MFC6957506.1"/>
    </source>
</evidence>
<feature type="region of interest" description="Disordered" evidence="1">
    <location>
        <begin position="24"/>
        <end position="45"/>
    </location>
</feature>
<organism evidence="3 4">
    <name type="scientific">Glycomyces mayteni</name>
    <dbReference type="NCBI Taxonomy" id="543887"/>
    <lineage>
        <taxon>Bacteria</taxon>
        <taxon>Bacillati</taxon>
        <taxon>Actinomycetota</taxon>
        <taxon>Actinomycetes</taxon>
        <taxon>Glycomycetales</taxon>
        <taxon>Glycomycetaceae</taxon>
        <taxon>Glycomyces</taxon>
    </lineage>
</organism>
<comment type="caution">
    <text evidence="3">The sequence shown here is derived from an EMBL/GenBank/DDBJ whole genome shotgun (WGS) entry which is preliminary data.</text>
</comment>
<evidence type="ECO:0000256" key="2">
    <source>
        <dbReference type="SAM" id="SignalP"/>
    </source>
</evidence>